<evidence type="ECO:0000313" key="1">
    <source>
        <dbReference type="EMBL" id="KAH7685243.1"/>
    </source>
</evidence>
<protein>
    <submittedName>
        <fullName evidence="1">Uncharacterized protein</fullName>
    </submittedName>
</protein>
<keyword evidence="2" id="KW-1185">Reference proteome</keyword>
<organism evidence="1 2">
    <name type="scientific">Dioscorea alata</name>
    <name type="common">Purple yam</name>
    <dbReference type="NCBI Taxonomy" id="55571"/>
    <lineage>
        <taxon>Eukaryota</taxon>
        <taxon>Viridiplantae</taxon>
        <taxon>Streptophyta</taxon>
        <taxon>Embryophyta</taxon>
        <taxon>Tracheophyta</taxon>
        <taxon>Spermatophyta</taxon>
        <taxon>Magnoliopsida</taxon>
        <taxon>Liliopsida</taxon>
        <taxon>Dioscoreales</taxon>
        <taxon>Dioscoreaceae</taxon>
        <taxon>Dioscorea</taxon>
    </lineage>
</organism>
<dbReference type="EMBL" id="CM037014">
    <property type="protein sequence ID" value="KAH7685243.1"/>
    <property type="molecule type" value="Genomic_DNA"/>
</dbReference>
<gene>
    <name evidence="1" type="ORF">IHE45_04G026900</name>
</gene>
<proteinExistence type="predicted"/>
<reference evidence="2" key="1">
    <citation type="journal article" date="2022" name="Nat. Commun.">
        <title>Chromosome evolution and the genetic basis of agronomically important traits in greater yam.</title>
        <authorList>
            <person name="Bredeson J.V."/>
            <person name="Lyons J.B."/>
            <person name="Oniyinde I.O."/>
            <person name="Okereke N.R."/>
            <person name="Kolade O."/>
            <person name="Nnabue I."/>
            <person name="Nwadili C.O."/>
            <person name="Hribova E."/>
            <person name="Parker M."/>
            <person name="Nwogha J."/>
            <person name="Shu S."/>
            <person name="Carlson J."/>
            <person name="Kariba R."/>
            <person name="Muthemba S."/>
            <person name="Knop K."/>
            <person name="Barton G.J."/>
            <person name="Sherwood A.V."/>
            <person name="Lopez-Montes A."/>
            <person name="Asiedu R."/>
            <person name="Jamnadass R."/>
            <person name="Muchugi A."/>
            <person name="Goodstein D."/>
            <person name="Egesi C.N."/>
            <person name="Featherston J."/>
            <person name="Asfaw A."/>
            <person name="Simpson G.G."/>
            <person name="Dolezel J."/>
            <person name="Hendre P.S."/>
            <person name="Van Deynze A."/>
            <person name="Kumar P.L."/>
            <person name="Obidiegwu J.E."/>
            <person name="Bhattacharjee R."/>
            <person name="Rokhsar D.S."/>
        </authorList>
    </citation>
    <scope>NUCLEOTIDE SEQUENCE [LARGE SCALE GENOMIC DNA]</scope>
    <source>
        <strain evidence="2">cv. TDa95/00328</strain>
    </source>
</reference>
<dbReference type="Proteomes" id="UP000827976">
    <property type="component" value="Chromosome 4"/>
</dbReference>
<accession>A0ACB7WBC7</accession>
<evidence type="ECO:0000313" key="2">
    <source>
        <dbReference type="Proteomes" id="UP000827976"/>
    </source>
</evidence>
<name>A0ACB7WBC7_DIOAL</name>
<sequence length="34" mass="3902">MRCDRVWTRGLQTLGKVTVVEIMVMMGLLHRTGI</sequence>
<comment type="caution">
    <text evidence="1">The sequence shown here is derived from an EMBL/GenBank/DDBJ whole genome shotgun (WGS) entry which is preliminary data.</text>
</comment>